<accession>A0ABS8ARA0</accession>
<dbReference type="RefSeq" id="WP_226176064.1">
    <property type="nucleotide sequence ID" value="NZ_JAJADR010000003.1"/>
</dbReference>
<proteinExistence type="predicted"/>
<name>A0ABS8ARA0_9BACT</name>
<sequence length="195" mass="21082">MKQLTAILLGLYSLTSCQPNTTSSPTSKAENHPVATAARRHAATTVDAPATAAAQPVAPADSANDEYETYYVVVADTSASYAALHRKMMGLNKQFAIGIDTMGRYFDTAKNRIILPDTSSDEMYAGDYFLRRFPAHSLSLEYLDAYQAAAGKQTIALVTGIYEQEAAADSALAVLRPASRNVFKIKSNMFIGCMH</sequence>
<dbReference type="PROSITE" id="PS51257">
    <property type="entry name" value="PROKAR_LIPOPROTEIN"/>
    <property type="match status" value="1"/>
</dbReference>
<feature type="region of interest" description="Disordered" evidence="1">
    <location>
        <begin position="18"/>
        <end position="41"/>
    </location>
</feature>
<protein>
    <submittedName>
        <fullName evidence="2">Uncharacterized protein</fullName>
    </submittedName>
</protein>
<dbReference type="Proteomes" id="UP001165296">
    <property type="component" value="Unassembled WGS sequence"/>
</dbReference>
<evidence type="ECO:0000313" key="3">
    <source>
        <dbReference type="Proteomes" id="UP001165296"/>
    </source>
</evidence>
<keyword evidence="3" id="KW-1185">Reference proteome</keyword>
<organism evidence="2 3">
    <name type="scientific">Hymenobacter lucidus</name>
    <dbReference type="NCBI Taxonomy" id="2880930"/>
    <lineage>
        <taxon>Bacteria</taxon>
        <taxon>Pseudomonadati</taxon>
        <taxon>Bacteroidota</taxon>
        <taxon>Cytophagia</taxon>
        <taxon>Cytophagales</taxon>
        <taxon>Hymenobacteraceae</taxon>
        <taxon>Hymenobacter</taxon>
    </lineage>
</organism>
<evidence type="ECO:0000313" key="2">
    <source>
        <dbReference type="EMBL" id="MCB2408747.1"/>
    </source>
</evidence>
<comment type="caution">
    <text evidence="2">The sequence shown here is derived from an EMBL/GenBank/DDBJ whole genome shotgun (WGS) entry which is preliminary data.</text>
</comment>
<evidence type="ECO:0000256" key="1">
    <source>
        <dbReference type="SAM" id="MobiDB-lite"/>
    </source>
</evidence>
<dbReference type="EMBL" id="JAJADR010000003">
    <property type="protein sequence ID" value="MCB2408747.1"/>
    <property type="molecule type" value="Genomic_DNA"/>
</dbReference>
<feature type="compositionally biased region" description="Polar residues" evidence="1">
    <location>
        <begin position="18"/>
        <end position="28"/>
    </location>
</feature>
<reference evidence="2" key="1">
    <citation type="submission" date="2021-10" db="EMBL/GenBank/DDBJ databases">
        <authorList>
            <person name="Dean J.D."/>
            <person name="Kim M.K."/>
            <person name="Newey C.N."/>
            <person name="Stoker T.S."/>
            <person name="Thompson D.W."/>
            <person name="Grose J.H."/>
        </authorList>
    </citation>
    <scope>NUCLEOTIDE SEQUENCE</scope>
    <source>
        <strain evidence="2">BT178</strain>
    </source>
</reference>
<gene>
    <name evidence="2" type="ORF">LGH74_12230</name>
</gene>